<sequence length="110" mass="12211">MADLMVDSLLRGSRDLHPGVEDLRDGPDLQGWADGEQPHEALRWHPHPADVDALQPLALVHQRHQPGLRHMAAAPQDDALKICAAICNCTQRFVCDKCPTNIQVLQRISP</sequence>
<reference evidence="1" key="2">
    <citation type="journal article" date="2015" name="Data Brief">
        <title>Shoot transcriptome of the giant reed, Arundo donax.</title>
        <authorList>
            <person name="Barrero R.A."/>
            <person name="Guerrero F.D."/>
            <person name="Moolhuijzen P."/>
            <person name="Goolsby J.A."/>
            <person name="Tidwell J."/>
            <person name="Bellgard S.E."/>
            <person name="Bellgard M.I."/>
        </authorList>
    </citation>
    <scope>NUCLEOTIDE SEQUENCE</scope>
    <source>
        <tissue evidence="1">Shoot tissue taken approximately 20 cm above the soil surface</tissue>
    </source>
</reference>
<dbReference type="AlphaFoldDB" id="A0A0A9GMX8"/>
<proteinExistence type="predicted"/>
<dbReference type="EMBL" id="GBRH01175883">
    <property type="protein sequence ID" value="JAE22013.1"/>
    <property type="molecule type" value="Transcribed_RNA"/>
</dbReference>
<evidence type="ECO:0000313" key="1">
    <source>
        <dbReference type="EMBL" id="JAE22013.1"/>
    </source>
</evidence>
<protein>
    <submittedName>
        <fullName evidence="1">Uncharacterized protein</fullName>
    </submittedName>
</protein>
<organism evidence="1">
    <name type="scientific">Arundo donax</name>
    <name type="common">Giant reed</name>
    <name type="synonym">Donax arundinaceus</name>
    <dbReference type="NCBI Taxonomy" id="35708"/>
    <lineage>
        <taxon>Eukaryota</taxon>
        <taxon>Viridiplantae</taxon>
        <taxon>Streptophyta</taxon>
        <taxon>Embryophyta</taxon>
        <taxon>Tracheophyta</taxon>
        <taxon>Spermatophyta</taxon>
        <taxon>Magnoliopsida</taxon>
        <taxon>Liliopsida</taxon>
        <taxon>Poales</taxon>
        <taxon>Poaceae</taxon>
        <taxon>PACMAD clade</taxon>
        <taxon>Arundinoideae</taxon>
        <taxon>Arundineae</taxon>
        <taxon>Arundo</taxon>
    </lineage>
</organism>
<accession>A0A0A9GMX8</accession>
<reference evidence="1" key="1">
    <citation type="submission" date="2014-09" db="EMBL/GenBank/DDBJ databases">
        <authorList>
            <person name="Magalhaes I.L.F."/>
            <person name="Oliveira U."/>
            <person name="Santos F.R."/>
            <person name="Vidigal T.H.D.A."/>
            <person name="Brescovit A.D."/>
            <person name="Santos A.J."/>
        </authorList>
    </citation>
    <scope>NUCLEOTIDE SEQUENCE</scope>
    <source>
        <tissue evidence="1">Shoot tissue taken approximately 20 cm above the soil surface</tissue>
    </source>
</reference>
<name>A0A0A9GMX8_ARUDO</name>